<sequence>MSLAAVALFAITITLDMLAAYHVIHIPDWFTMGGIDDARAILSAMLGCVSTVLALIFSVALLVLSMVANLFGPRLLYRFVQDWVTQACIGLFMGAFIYVFLVFLVTHQDEHTSFIPQVSLITSWFLVLSAFGFLVFYSHRVAVLIQNPDAIGRIVDDLRRAVELAAPYSKSELHLHHLDASETHLTMSDKAPMLSPASGYLQEIHHQTLVNTAAKAGAMISVPFRPGQFVLQGETLAFISPASKLASLTPLISRSITMGRHRVLSQDLEFGVAQIVEIAIRALSPAINDTFTGIASVDLLGEALTILAEAPQRSGHWFDTNGKLRLQVRPLLLPRLVKQAFDQIRQAAADNPAVLIRLLSTLERLAPKLQGVEDRNALVEQAAAVWETANTRPLVTMDREDIEAAWKKTQTRFATLEIRETVGFDVRL</sequence>
<feature type="transmembrane region" description="Helical" evidence="1">
    <location>
        <begin position="44"/>
        <end position="71"/>
    </location>
</feature>
<reference evidence="2 3" key="1">
    <citation type="submission" date="2020-08" db="EMBL/GenBank/DDBJ databases">
        <title>Genomic Encyclopedia of Type Strains, Phase IV (KMG-V): Genome sequencing to study the core and pangenomes of soil and plant-associated prokaryotes.</title>
        <authorList>
            <person name="Whitman W."/>
        </authorList>
    </citation>
    <scope>NUCLEOTIDE SEQUENCE [LARGE SCALE GENOMIC DNA]</scope>
    <source>
        <strain evidence="2 3">X5P3</strain>
    </source>
</reference>
<accession>A0A7W8EA96</accession>
<feature type="transmembrane region" description="Helical" evidence="1">
    <location>
        <begin position="83"/>
        <end position="106"/>
    </location>
</feature>
<dbReference type="AlphaFoldDB" id="A0A7W8EA96"/>
<evidence type="ECO:0000256" key="1">
    <source>
        <dbReference type="SAM" id="Phobius"/>
    </source>
</evidence>
<organism evidence="2 3">
    <name type="scientific">Granulicella mallensis</name>
    <dbReference type="NCBI Taxonomy" id="940614"/>
    <lineage>
        <taxon>Bacteria</taxon>
        <taxon>Pseudomonadati</taxon>
        <taxon>Acidobacteriota</taxon>
        <taxon>Terriglobia</taxon>
        <taxon>Terriglobales</taxon>
        <taxon>Acidobacteriaceae</taxon>
        <taxon>Granulicella</taxon>
    </lineage>
</organism>
<keyword evidence="1" id="KW-0472">Membrane</keyword>
<keyword evidence="1" id="KW-0812">Transmembrane</keyword>
<proteinExistence type="predicted"/>
<name>A0A7W8EA96_9BACT</name>
<dbReference type="Proteomes" id="UP000584867">
    <property type="component" value="Unassembled WGS sequence"/>
</dbReference>
<dbReference type="Pfam" id="PF10011">
    <property type="entry name" value="DUF2254"/>
    <property type="match status" value="1"/>
</dbReference>
<keyword evidence="1" id="KW-1133">Transmembrane helix</keyword>
<comment type="caution">
    <text evidence="2">The sequence shown here is derived from an EMBL/GenBank/DDBJ whole genome shotgun (WGS) entry which is preliminary data.</text>
</comment>
<evidence type="ECO:0000313" key="3">
    <source>
        <dbReference type="Proteomes" id="UP000584867"/>
    </source>
</evidence>
<feature type="transmembrane region" description="Helical" evidence="1">
    <location>
        <begin position="118"/>
        <end position="137"/>
    </location>
</feature>
<dbReference type="EMBL" id="JACHIO010000016">
    <property type="protein sequence ID" value="MBB5065388.1"/>
    <property type="molecule type" value="Genomic_DNA"/>
</dbReference>
<evidence type="ECO:0000313" key="2">
    <source>
        <dbReference type="EMBL" id="MBB5065388.1"/>
    </source>
</evidence>
<protein>
    <submittedName>
        <fullName evidence="2">Putative membrane protein</fullName>
    </submittedName>
</protein>
<gene>
    <name evidence="2" type="ORF">HDF15_003756</name>
</gene>
<dbReference type="InterPro" id="IPR018723">
    <property type="entry name" value="DUF2254_membrane"/>
</dbReference>